<reference evidence="2" key="2">
    <citation type="submission" date="2021-04" db="EMBL/GenBank/DDBJ databases">
        <authorList>
            <person name="Podell S."/>
        </authorList>
    </citation>
    <scope>NUCLEOTIDE SEQUENCE</scope>
    <source>
        <strain evidence="2">Hildebrandi</strain>
    </source>
</reference>
<gene>
    <name evidence="2" type="ORF">IV203_022813</name>
</gene>
<feature type="region of interest" description="Disordered" evidence="1">
    <location>
        <begin position="40"/>
        <end position="64"/>
    </location>
</feature>
<dbReference type="OrthoDB" id="2286379at2759"/>
<evidence type="ECO:0000313" key="3">
    <source>
        <dbReference type="Proteomes" id="UP000693970"/>
    </source>
</evidence>
<feature type="non-terminal residue" evidence="2">
    <location>
        <position position="1"/>
    </location>
</feature>
<comment type="caution">
    <text evidence="2">The sequence shown here is derived from an EMBL/GenBank/DDBJ whole genome shotgun (WGS) entry which is preliminary data.</text>
</comment>
<dbReference type="Proteomes" id="UP000693970">
    <property type="component" value="Unassembled WGS sequence"/>
</dbReference>
<evidence type="ECO:0000313" key="2">
    <source>
        <dbReference type="EMBL" id="KAG7338115.1"/>
    </source>
</evidence>
<reference evidence="2" key="1">
    <citation type="journal article" date="2021" name="Sci. Rep.">
        <title>Diploid genomic architecture of Nitzschia inconspicua, an elite biomass production diatom.</title>
        <authorList>
            <person name="Oliver A."/>
            <person name="Podell S."/>
            <person name="Pinowska A."/>
            <person name="Traller J.C."/>
            <person name="Smith S.R."/>
            <person name="McClure R."/>
            <person name="Beliaev A."/>
            <person name="Bohutskyi P."/>
            <person name="Hill E.A."/>
            <person name="Rabines A."/>
            <person name="Zheng H."/>
            <person name="Allen L.Z."/>
            <person name="Kuo A."/>
            <person name="Grigoriev I.V."/>
            <person name="Allen A.E."/>
            <person name="Hazlebeck D."/>
            <person name="Allen E.E."/>
        </authorList>
    </citation>
    <scope>NUCLEOTIDE SEQUENCE</scope>
    <source>
        <strain evidence="2">Hildebrandi</strain>
    </source>
</reference>
<sequence length="97" mass="10763">PTGSEPDDTNPHPMIARMATTFGPLSESDIAEARTLIDDVYDDNRPDPENILTRNESKMRPGGTVAQVTEERLVQQIANPVLNLETMNPCRRSSRSL</sequence>
<protein>
    <submittedName>
        <fullName evidence="2">Uncharacterized protein</fullName>
    </submittedName>
</protein>
<dbReference type="AlphaFoldDB" id="A0A9K3K7N1"/>
<name>A0A9K3K7N1_9STRA</name>
<keyword evidence="3" id="KW-1185">Reference proteome</keyword>
<organism evidence="2 3">
    <name type="scientific">Nitzschia inconspicua</name>
    <dbReference type="NCBI Taxonomy" id="303405"/>
    <lineage>
        <taxon>Eukaryota</taxon>
        <taxon>Sar</taxon>
        <taxon>Stramenopiles</taxon>
        <taxon>Ochrophyta</taxon>
        <taxon>Bacillariophyta</taxon>
        <taxon>Bacillariophyceae</taxon>
        <taxon>Bacillariophycidae</taxon>
        <taxon>Bacillariales</taxon>
        <taxon>Bacillariaceae</taxon>
        <taxon>Nitzschia</taxon>
    </lineage>
</organism>
<proteinExistence type="predicted"/>
<evidence type="ECO:0000256" key="1">
    <source>
        <dbReference type="SAM" id="MobiDB-lite"/>
    </source>
</evidence>
<dbReference type="EMBL" id="JAGRRH010000064">
    <property type="protein sequence ID" value="KAG7338115.1"/>
    <property type="molecule type" value="Genomic_DNA"/>
</dbReference>
<accession>A0A9K3K7N1</accession>